<keyword evidence="3" id="KW-1133">Transmembrane helix</keyword>
<dbReference type="AlphaFoldDB" id="A0A158R6L9"/>
<evidence type="ECO:0000256" key="1">
    <source>
        <dbReference type="ARBA" id="ARBA00004141"/>
    </source>
</evidence>
<dbReference type="EMBL" id="UYRS01000063">
    <property type="protein sequence ID" value="VDK21083.1"/>
    <property type="molecule type" value="Genomic_DNA"/>
</dbReference>
<evidence type="ECO:0000313" key="6">
    <source>
        <dbReference type="Proteomes" id="UP000282613"/>
    </source>
</evidence>
<dbReference type="PANTHER" id="PTHR19282">
    <property type="entry name" value="TETRASPANIN"/>
    <property type="match status" value="1"/>
</dbReference>
<dbReference type="Proteomes" id="UP000282613">
    <property type="component" value="Unassembled WGS sequence"/>
</dbReference>
<dbReference type="WBParaSite" id="TASK_0000049201-mRNA-1">
    <property type="protein sequence ID" value="TASK_0000049201-mRNA-1"/>
    <property type="gene ID" value="TASK_0000049201"/>
</dbReference>
<evidence type="ECO:0000313" key="7">
    <source>
        <dbReference type="WBParaSite" id="TASK_0000049201-mRNA-1"/>
    </source>
</evidence>
<keyword evidence="2" id="KW-0812">Transmembrane</keyword>
<name>A0A158R6L9_TAEAS</name>
<dbReference type="Pfam" id="PF00335">
    <property type="entry name" value="Tetraspanin"/>
    <property type="match status" value="2"/>
</dbReference>
<organism evidence="7">
    <name type="scientific">Taenia asiatica</name>
    <name type="common">Asian tapeworm</name>
    <dbReference type="NCBI Taxonomy" id="60517"/>
    <lineage>
        <taxon>Eukaryota</taxon>
        <taxon>Metazoa</taxon>
        <taxon>Spiralia</taxon>
        <taxon>Lophotrochozoa</taxon>
        <taxon>Platyhelminthes</taxon>
        <taxon>Cestoda</taxon>
        <taxon>Eucestoda</taxon>
        <taxon>Cyclophyllidea</taxon>
        <taxon>Taeniidae</taxon>
        <taxon>Taenia</taxon>
    </lineage>
</organism>
<keyword evidence="6" id="KW-1185">Reference proteome</keyword>
<accession>A0A158R6L9</accession>
<gene>
    <name evidence="5" type="ORF">TASK_LOCUS493</name>
</gene>
<evidence type="ECO:0000256" key="3">
    <source>
        <dbReference type="ARBA" id="ARBA00022989"/>
    </source>
</evidence>
<dbReference type="STRING" id="60517.A0A158R6L9"/>
<evidence type="ECO:0000256" key="2">
    <source>
        <dbReference type="ARBA" id="ARBA00022692"/>
    </source>
</evidence>
<evidence type="ECO:0000313" key="5">
    <source>
        <dbReference type="EMBL" id="VDK21083.1"/>
    </source>
</evidence>
<keyword evidence="4" id="KW-0472">Membrane</keyword>
<comment type="subcellular location">
    <subcellularLocation>
        <location evidence="1">Membrane</location>
        <topology evidence="1">Multi-pass membrane protein</topology>
    </subcellularLocation>
</comment>
<dbReference type="OrthoDB" id="6279736at2759"/>
<reference evidence="5 6" key="2">
    <citation type="submission" date="2018-11" db="EMBL/GenBank/DDBJ databases">
        <authorList>
            <consortium name="Pathogen Informatics"/>
        </authorList>
    </citation>
    <scope>NUCLEOTIDE SEQUENCE [LARGE SCALE GENOMIC DNA]</scope>
</reference>
<sequence>MFDIKIQKTYIGTELDTIRIPSLPVDSSSQVTKPELVHAGQSRVPFESVTRQAQAHIKMMKDGAVHLSRDDLTSGSARRLIISAEIKLTVLELQVLIIELLTNYIHMGPLLHPHWSCRDQSCKKENTIGPSMGKALTRVFRLIFQVITAFLLLGFLLTAVGGIILKSSTSILQSSMKVTFKGYEGDADNLRQFADFLLEIADTMAIYCIVFGMVLAVLALIGLIASYCGWYKVLKIYAVILIVLLVVQIIIVAVIFSSPTKYANGIVSAVEALLTSYGNKSEEGNASTTIWNVLMEVRIYDHMGRVIARSFRAGFQAVTIFLFLTFLTAAVGGIVMKTSTSMLQSTLNTVLNWLKLDARTLRQFTAFLFEIADTMALYSIVVGVVLAVFALIGLITSCCGCSRMLKIHTVFLVVLLVVQVITVIVLFSDPIILTNGVISSTEARLKSYGDRSEEGNKSTTIWNLLMRSPPWCCGMNGYEDFGMIREIWHFHL</sequence>
<evidence type="ECO:0000256" key="4">
    <source>
        <dbReference type="ARBA" id="ARBA00023136"/>
    </source>
</evidence>
<dbReference type="GO" id="GO:0016020">
    <property type="term" value="C:membrane"/>
    <property type="evidence" value="ECO:0007669"/>
    <property type="project" value="UniProtKB-SubCell"/>
</dbReference>
<dbReference type="InterPro" id="IPR018499">
    <property type="entry name" value="Tetraspanin/Peripherin"/>
</dbReference>
<reference evidence="7" key="1">
    <citation type="submission" date="2016-04" db="UniProtKB">
        <authorList>
            <consortium name="WormBaseParasite"/>
        </authorList>
    </citation>
    <scope>IDENTIFICATION</scope>
</reference>
<protein>
    <submittedName>
        <fullName evidence="7">Tetraspanin</fullName>
    </submittedName>
</protein>
<proteinExistence type="predicted"/>